<feature type="signal peptide" evidence="1">
    <location>
        <begin position="1"/>
        <end position="23"/>
    </location>
</feature>
<evidence type="ECO:0008006" key="4">
    <source>
        <dbReference type="Google" id="ProtNLM"/>
    </source>
</evidence>
<dbReference type="Proteomes" id="UP001154860">
    <property type="component" value="Unassembled WGS sequence"/>
</dbReference>
<gene>
    <name evidence="2" type="ORF">JWR99_24960</name>
</gene>
<keyword evidence="1" id="KW-0732">Signal</keyword>
<dbReference type="EMBL" id="JAFHKJ010000133">
    <property type="protein sequence ID" value="MBN2979012.1"/>
    <property type="molecule type" value="Genomic_DNA"/>
</dbReference>
<dbReference type="AlphaFoldDB" id="A0A9X1C928"/>
<reference evidence="2 3" key="2">
    <citation type="journal article" date="2023" name="Plant Pathol.">
        <title>Dismantling and reorganizing Pseudomonas marginalis sensu#lato.</title>
        <authorList>
            <person name="Sawada H."/>
            <person name="Fujikawa T."/>
            <person name="Satou M."/>
        </authorList>
    </citation>
    <scope>NUCLEOTIDE SEQUENCE [LARGE SCALE GENOMIC DNA]</scope>
    <source>
        <strain evidence="2 3">MAFF 301381</strain>
    </source>
</reference>
<organism evidence="2 3">
    <name type="scientific">Pseudomonas lactucae</name>
    <dbReference type="NCBI Taxonomy" id="2813360"/>
    <lineage>
        <taxon>Bacteria</taxon>
        <taxon>Pseudomonadati</taxon>
        <taxon>Pseudomonadota</taxon>
        <taxon>Gammaproteobacteria</taxon>
        <taxon>Pseudomonadales</taxon>
        <taxon>Pseudomonadaceae</taxon>
        <taxon>Pseudomonas</taxon>
    </lineage>
</organism>
<sequence length="163" mass="16942">MFKKIAIAAPLAFLALNSSLAFAAGEGRASINLVATVPATTFHVQPVDPDLIAKDQVLNYNPANGDLSNLRAQFDTRHTAGRIDASLESAAVLYNGSASVPLGVTFNGVTLTVGTAKPVVTKEEASAGRRVDMVITPTKPGSGYEPGAYTGQVHMVFDAVVEA</sequence>
<reference evidence="2 3" key="1">
    <citation type="journal article" date="2021" name="Int. J. Syst. Evol. Microbiol.">
        <title>Pseudomonas lactucae sp. nov., a pathogen causing bacterial rot of lettuce in Japan.</title>
        <authorList>
            <person name="Sawada H."/>
            <person name="Fujikawa T."/>
            <person name="Satou M."/>
        </authorList>
    </citation>
    <scope>NUCLEOTIDE SEQUENCE [LARGE SCALE GENOMIC DNA]</scope>
    <source>
        <strain evidence="2 3">MAFF 301381</strain>
    </source>
</reference>
<dbReference type="InterPro" id="IPR007540">
    <property type="entry name" value="Fimbrial_CS1-type"/>
</dbReference>
<protein>
    <recommendedName>
        <fullName evidence="4">Adhesin</fullName>
    </recommendedName>
</protein>
<dbReference type="Gene3D" id="2.60.40.2040">
    <property type="entry name" value="CFA/I fimbrial subunit E, pilin domain"/>
    <property type="match status" value="1"/>
</dbReference>
<name>A0A9X1C928_9PSED</name>
<feature type="chain" id="PRO_5040900688" description="Adhesin" evidence="1">
    <location>
        <begin position="24"/>
        <end position="163"/>
    </location>
</feature>
<evidence type="ECO:0000313" key="2">
    <source>
        <dbReference type="EMBL" id="MBN2979012.1"/>
    </source>
</evidence>
<keyword evidence="3" id="KW-1185">Reference proteome</keyword>
<dbReference type="RefSeq" id="WP_078734539.1">
    <property type="nucleotide sequence ID" value="NZ_JAFHKI010000142.1"/>
</dbReference>
<evidence type="ECO:0000256" key="1">
    <source>
        <dbReference type="SAM" id="SignalP"/>
    </source>
</evidence>
<comment type="caution">
    <text evidence="2">The sequence shown here is derived from an EMBL/GenBank/DDBJ whole genome shotgun (WGS) entry which is preliminary data.</text>
</comment>
<dbReference type="Pfam" id="PF04449">
    <property type="entry name" value="Fimbrial_CS1"/>
    <property type="match status" value="1"/>
</dbReference>
<accession>A0A9X1C928</accession>
<proteinExistence type="predicted"/>
<evidence type="ECO:0000313" key="3">
    <source>
        <dbReference type="Proteomes" id="UP001154860"/>
    </source>
</evidence>
<dbReference type="GO" id="GO:0009289">
    <property type="term" value="C:pilus"/>
    <property type="evidence" value="ECO:0007669"/>
    <property type="project" value="InterPro"/>
</dbReference>